<dbReference type="AlphaFoldDB" id="A0AAV3ZQK0"/>
<proteinExistence type="predicted"/>
<evidence type="ECO:0000313" key="2">
    <source>
        <dbReference type="EMBL" id="GFN97603.1"/>
    </source>
</evidence>
<sequence>MNTYKQSVPRVDQATGQRGGGKKDSWGCGRESGRAEVGRQRMRKMEGGKTVPRKEPPWELVLSKCHLAGQEQQSKNSYLMYKLPPNSPPRRMCLRLCKITAVKTGSEYITMYA</sequence>
<gene>
    <name evidence="2" type="ORF">PoB_002410900</name>
</gene>
<comment type="caution">
    <text evidence="2">The sequence shown here is derived from an EMBL/GenBank/DDBJ whole genome shotgun (WGS) entry which is preliminary data.</text>
</comment>
<organism evidence="2 3">
    <name type="scientific">Plakobranchus ocellatus</name>
    <dbReference type="NCBI Taxonomy" id="259542"/>
    <lineage>
        <taxon>Eukaryota</taxon>
        <taxon>Metazoa</taxon>
        <taxon>Spiralia</taxon>
        <taxon>Lophotrochozoa</taxon>
        <taxon>Mollusca</taxon>
        <taxon>Gastropoda</taxon>
        <taxon>Heterobranchia</taxon>
        <taxon>Euthyneura</taxon>
        <taxon>Panpulmonata</taxon>
        <taxon>Sacoglossa</taxon>
        <taxon>Placobranchoidea</taxon>
        <taxon>Plakobranchidae</taxon>
        <taxon>Plakobranchus</taxon>
    </lineage>
</organism>
<name>A0AAV3ZQK0_9GAST</name>
<accession>A0AAV3ZQK0</accession>
<feature type="region of interest" description="Disordered" evidence="1">
    <location>
        <begin position="1"/>
        <end position="55"/>
    </location>
</feature>
<evidence type="ECO:0000256" key="1">
    <source>
        <dbReference type="SAM" id="MobiDB-lite"/>
    </source>
</evidence>
<evidence type="ECO:0000313" key="3">
    <source>
        <dbReference type="Proteomes" id="UP000735302"/>
    </source>
</evidence>
<dbReference type="EMBL" id="BLXT01002790">
    <property type="protein sequence ID" value="GFN97603.1"/>
    <property type="molecule type" value="Genomic_DNA"/>
</dbReference>
<keyword evidence="3" id="KW-1185">Reference proteome</keyword>
<reference evidence="2 3" key="1">
    <citation type="journal article" date="2021" name="Elife">
        <title>Chloroplast acquisition without the gene transfer in kleptoplastic sea slugs, Plakobranchus ocellatus.</title>
        <authorList>
            <person name="Maeda T."/>
            <person name="Takahashi S."/>
            <person name="Yoshida T."/>
            <person name="Shimamura S."/>
            <person name="Takaki Y."/>
            <person name="Nagai Y."/>
            <person name="Toyoda A."/>
            <person name="Suzuki Y."/>
            <person name="Arimoto A."/>
            <person name="Ishii H."/>
            <person name="Satoh N."/>
            <person name="Nishiyama T."/>
            <person name="Hasebe M."/>
            <person name="Maruyama T."/>
            <person name="Minagawa J."/>
            <person name="Obokata J."/>
            <person name="Shigenobu S."/>
        </authorList>
    </citation>
    <scope>NUCLEOTIDE SEQUENCE [LARGE SCALE GENOMIC DNA]</scope>
</reference>
<protein>
    <submittedName>
        <fullName evidence="2">Uncharacterized protein</fullName>
    </submittedName>
</protein>
<feature type="compositionally biased region" description="Basic and acidic residues" evidence="1">
    <location>
        <begin position="21"/>
        <end position="55"/>
    </location>
</feature>
<dbReference type="Proteomes" id="UP000735302">
    <property type="component" value="Unassembled WGS sequence"/>
</dbReference>